<proteinExistence type="predicted"/>
<gene>
    <name evidence="1" type="ORF">M9H77_34395</name>
</gene>
<evidence type="ECO:0000313" key="2">
    <source>
        <dbReference type="Proteomes" id="UP001060085"/>
    </source>
</evidence>
<protein>
    <submittedName>
        <fullName evidence="1">Uncharacterized protein</fullName>
    </submittedName>
</protein>
<name>A0ACB9ZLT2_CATRO</name>
<accession>A0ACB9ZLT2</accession>
<evidence type="ECO:0000313" key="1">
    <source>
        <dbReference type="EMBL" id="KAI5648390.1"/>
    </source>
</evidence>
<dbReference type="EMBL" id="CM044708">
    <property type="protein sequence ID" value="KAI5648390.1"/>
    <property type="molecule type" value="Genomic_DNA"/>
</dbReference>
<reference evidence="2" key="1">
    <citation type="journal article" date="2023" name="Nat. Plants">
        <title>Single-cell RNA sequencing provides a high-resolution roadmap for understanding the multicellular compartmentation of specialized metabolism.</title>
        <authorList>
            <person name="Sun S."/>
            <person name="Shen X."/>
            <person name="Li Y."/>
            <person name="Li Y."/>
            <person name="Wang S."/>
            <person name="Li R."/>
            <person name="Zhang H."/>
            <person name="Shen G."/>
            <person name="Guo B."/>
            <person name="Wei J."/>
            <person name="Xu J."/>
            <person name="St-Pierre B."/>
            <person name="Chen S."/>
            <person name="Sun C."/>
        </authorList>
    </citation>
    <scope>NUCLEOTIDE SEQUENCE [LARGE SCALE GENOMIC DNA]</scope>
</reference>
<comment type="caution">
    <text evidence="1">The sequence shown here is derived from an EMBL/GenBank/DDBJ whole genome shotgun (WGS) entry which is preliminary data.</text>
</comment>
<dbReference type="Proteomes" id="UP001060085">
    <property type="component" value="Linkage Group LG08"/>
</dbReference>
<sequence>MVKDVQGVIRRCAFYKKKTERYATCQKAKRFFYKSLYLFLPVLEQFLCFSMGFVRGLPRTQRGKDAIMVVVDQFPKMAQFVPCHIKDDASHIVELYFKNLYVCMVFPKVYFYRDTKLLSYFWKTLWCLVGTNLLFNTSNHAQADGQTNVTNRGLETLVRVLVNKSTKDFDVKLARAEFAYKSTTITLLKLVVLELLQSVLACLFLQNRLFYHSKKWMKFFIKMWRLVELGYPRAIEWSIAPWGRNIEATMRTNLPLLIREISDIPSNIPHLIS</sequence>
<keyword evidence="2" id="KW-1185">Reference proteome</keyword>
<organism evidence="1 2">
    <name type="scientific">Catharanthus roseus</name>
    <name type="common">Madagascar periwinkle</name>
    <name type="synonym">Vinca rosea</name>
    <dbReference type="NCBI Taxonomy" id="4058"/>
    <lineage>
        <taxon>Eukaryota</taxon>
        <taxon>Viridiplantae</taxon>
        <taxon>Streptophyta</taxon>
        <taxon>Embryophyta</taxon>
        <taxon>Tracheophyta</taxon>
        <taxon>Spermatophyta</taxon>
        <taxon>Magnoliopsida</taxon>
        <taxon>eudicotyledons</taxon>
        <taxon>Gunneridae</taxon>
        <taxon>Pentapetalae</taxon>
        <taxon>asterids</taxon>
        <taxon>lamiids</taxon>
        <taxon>Gentianales</taxon>
        <taxon>Apocynaceae</taxon>
        <taxon>Rauvolfioideae</taxon>
        <taxon>Vinceae</taxon>
        <taxon>Catharanthinae</taxon>
        <taxon>Catharanthus</taxon>
    </lineage>
</organism>